<evidence type="ECO:0000313" key="3">
    <source>
        <dbReference type="Proteomes" id="UP000664844"/>
    </source>
</evidence>
<dbReference type="Proteomes" id="UP000664844">
    <property type="component" value="Unassembled WGS sequence"/>
</dbReference>
<proteinExistence type="predicted"/>
<keyword evidence="3" id="KW-1185">Reference proteome</keyword>
<dbReference type="PANTHER" id="PTHR39200:SF1">
    <property type="entry name" value="AUTO-TRANSPORTER ADHESIN HEAD GIN DOMAIN-CONTAINING PROTEIN-RELATED"/>
    <property type="match status" value="1"/>
</dbReference>
<dbReference type="Pfam" id="PF10988">
    <property type="entry name" value="DUF2807"/>
    <property type="match status" value="1"/>
</dbReference>
<feature type="domain" description="Putative auto-transporter adhesin head GIN" evidence="1">
    <location>
        <begin position="47"/>
        <end position="206"/>
    </location>
</feature>
<dbReference type="EMBL" id="JAFLQW010000367">
    <property type="protein sequence ID" value="MBO0350160.1"/>
    <property type="molecule type" value="Genomic_DNA"/>
</dbReference>
<dbReference type="InterPro" id="IPR021255">
    <property type="entry name" value="DUF2807"/>
</dbReference>
<evidence type="ECO:0000313" key="2">
    <source>
        <dbReference type="EMBL" id="MBO0350160.1"/>
    </source>
</evidence>
<sequence length="222" mass="23734">MKDLMKILTFLNLGLVISLTGCVVINTPSNIKGSGITKTETRSLASFNALDVEYVGAIAVRSQEPQSLEISGDDNIIPFITTEVKNGTLYIRGTKGYIPQQKLQISVSTPDVKRFVFDGVGFANLSNIKNDRLEIVVTGVGSFSASGETKELDITLSGIGSVDAKNLRAVNAKVNSSAIGSVDLYATGQLDIKASGMGEINYYGNPKIVNRQTEGIGKINQR</sequence>
<comment type="caution">
    <text evidence="2">The sequence shown here is derived from an EMBL/GenBank/DDBJ whole genome shotgun (WGS) entry which is preliminary data.</text>
</comment>
<reference evidence="2 3" key="1">
    <citation type="submission" date="2021-03" db="EMBL/GenBank/DDBJ databases">
        <title>Metabolic Capacity of the Antarctic Cyanobacterium Phormidium pseudopriestleyi that Sustains Oxygenic Photosynthesis in the Presence of Hydrogen Sulfide.</title>
        <authorList>
            <person name="Lumian J.E."/>
            <person name="Jungblut A.D."/>
            <person name="Dillon M.L."/>
            <person name="Hawes I."/>
            <person name="Doran P.T."/>
            <person name="Mackey T.J."/>
            <person name="Dick G.J."/>
            <person name="Grettenberger C.L."/>
            <person name="Sumner D.Y."/>
        </authorList>
    </citation>
    <scope>NUCLEOTIDE SEQUENCE [LARGE SCALE GENOMIC DNA]</scope>
    <source>
        <strain evidence="2 3">FRX01</strain>
    </source>
</reference>
<dbReference type="Gene3D" id="2.160.20.120">
    <property type="match status" value="2"/>
</dbReference>
<dbReference type="PANTHER" id="PTHR39200">
    <property type="entry name" value="HYPOTHETICAL EXPORTED PROTEIN"/>
    <property type="match status" value="1"/>
</dbReference>
<organism evidence="2 3">
    <name type="scientific">Phormidium pseudopriestleyi FRX01</name>
    <dbReference type="NCBI Taxonomy" id="1759528"/>
    <lineage>
        <taxon>Bacteria</taxon>
        <taxon>Bacillati</taxon>
        <taxon>Cyanobacteriota</taxon>
        <taxon>Cyanophyceae</taxon>
        <taxon>Oscillatoriophycideae</taxon>
        <taxon>Oscillatoriales</taxon>
        <taxon>Oscillatoriaceae</taxon>
        <taxon>Phormidium</taxon>
    </lineage>
</organism>
<gene>
    <name evidence="2" type="ORF">J0895_13765</name>
</gene>
<name>A0ABS3FSR6_9CYAN</name>
<protein>
    <submittedName>
        <fullName evidence="2">DUF2807 domain-containing protein</fullName>
    </submittedName>
</protein>
<evidence type="ECO:0000259" key="1">
    <source>
        <dbReference type="Pfam" id="PF10988"/>
    </source>
</evidence>
<dbReference type="PROSITE" id="PS51257">
    <property type="entry name" value="PROKAR_LIPOPROTEIN"/>
    <property type="match status" value="1"/>
</dbReference>
<accession>A0ABS3FSR6</accession>